<name>A0ACB7ZQ81_9AGAM</name>
<gene>
    <name evidence="1" type="ORF">BJ138DRAFT_181955</name>
</gene>
<reference evidence="1" key="1">
    <citation type="journal article" date="2021" name="New Phytol.">
        <title>Evolutionary innovations through gain and loss of genes in the ectomycorrhizal Boletales.</title>
        <authorList>
            <person name="Wu G."/>
            <person name="Miyauchi S."/>
            <person name="Morin E."/>
            <person name="Kuo A."/>
            <person name="Drula E."/>
            <person name="Varga T."/>
            <person name="Kohler A."/>
            <person name="Feng B."/>
            <person name="Cao Y."/>
            <person name="Lipzen A."/>
            <person name="Daum C."/>
            <person name="Hundley H."/>
            <person name="Pangilinan J."/>
            <person name="Johnson J."/>
            <person name="Barry K."/>
            <person name="LaButti K."/>
            <person name="Ng V."/>
            <person name="Ahrendt S."/>
            <person name="Min B."/>
            <person name="Choi I.G."/>
            <person name="Park H."/>
            <person name="Plett J.M."/>
            <person name="Magnuson J."/>
            <person name="Spatafora J.W."/>
            <person name="Nagy L.G."/>
            <person name="Henrissat B."/>
            <person name="Grigoriev I.V."/>
            <person name="Yang Z.L."/>
            <person name="Xu J."/>
            <person name="Martin F.M."/>
        </authorList>
    </citation>
    <scope>NUCLEOTIDE SEQUENCE</scope>
    <source>
        <strain evidence="1">ATCC 28755</strain>
    </source>
</reference>
<protein>
    <submittedName>
        <fullName evidence="1">Uncharacterized protein</fullName>
    </submittedName>
</protein>
<proteinExistence type="predicted"/>
<comment type="caution">
    <text evidence="1">The sequence shown here is derived from an EMBL/GenBank/DDBJ whole genome shotgun (WGS) entry which is preliminary data.</text>
</comment>
<organism evidence="1 2">
    <name type="scientific">Hygrophoropsis aurantiaca</name>
    <dbReference type="NCBI Taxonomy" id="72124"/>
    <lineage>
        <taxon>Eukaryota</taxon>
        <taxon>Fungi</taxon>
        <taxon>Dikarya</taxon>
        <taxon>Basidiomycota</taxon>
        <taxon>Agaricomycotina</taxon>
        <taxon>Agaricomycetes</taxon>
        <taxon>Agaricomycetidae</taxon>
        <taxon>Boletales</taxon>
        <taxon>Coniophorineae</taxon>
        <taxon>Hygrophoropsidaceae</taxon>
        <taxon>Hygrophoropsis</taxon>
    </lineage>
</organism>
<evidence type="ECO:0000313" key="1">
    <source>
        <dbReference type="EMBL" id="KAH7903230.1"/>
    </source>
</evidence>
<keyword evidence="2" id="KW-1185">Reference proteome</keyword>
<dbReference type="EMBL" id="MU269106">
    <property type="protein sequence ID" value="KAH7903230.1"/>
    <property type="molecule type" value="Genomic_DNA"/>
</dbReference>
<accession>A0ACB7ZQ81</accession>
<dbReference type="Proteomes" id="UP000790377">
    <property type="component" value="Unassembled WGS sequence"/>
</dbReference>
<sequence>MDSGMDCSESSPFRCTCLREFRQESAFTRHQHTCTKGKKRLFSALSKAKNLLSSAKRLRLDNASQIYLQPGEHSSSFVTASADTGTSRGHTPPTRMNPPNSSISTDSSVDVDLPLAQCRPRRSGVKMPLRYRQYDDVLPQPPPTVPPHVSPSPESHSLPSTSHSDCAPQFRTPPNIFGLLREFSASSPPSHDPESSVTLEALSLIPDPKSFAIEADNIDPDHVFHPYPNRSSFELGNWYWNGGVQKSRQSFKDLVEIIGGAHFDLADIRNTPWDSINSRLGTTDEEDEWEDVDAGWRKTQVSIEVPFSRTTSQPGVQSYLAAQLYHRSLVEVIKEKLANATDNGQFHYEPYQLRWKAPHLPDEVNIHGELYTSPAFMDSHRALQDSPREPDCNLERVVVALMFWSDATHLTSFGET</sequence>
<evidence type="ECO:0000313" key="2">
    <source>
        <dbReference type="Proteomes" id="UP000790377"/>
    </source>
</evidence>